<evidence type="ECO:0000256" key="7">
    <source>
        <dbReference type="ARBA" id="ARBA00047473"/>
    </source>
</evidence>
<dbReference type="PANTHER" id="PTHR43750">
    <property type="entry name" value="UDP-GLUCOSE 6-DEHYDROGENASE TUAD"/>
    <property type="match status" value="1"/>
</dbReference>
<dbReference type="PANTHER" id="PTHR43750:SF3">
    <property type="entry name" value="UDP-GLUCOSE 6-DEHYDROGENASE TUAD"/>
    <property type="match status" value="1"/>
</dbReference>
<evidence type="ECO:0000256" key="5">
    <source>
        <dbReference type="ARBA" id="ARBA00023002"/>
    </source>
</evidence>
<dbReference type="SUPFAM" id="SSF52413">
    <property type="entry name" value="UDP-glucose/GDP-mannose dehydrogenase C-terminal domain"/>
    <property type="match status" value="1"/>
</dbReference>
<dbReference type="RefSeq" id="WP_013258886.1">
    <property type="nucleotide sequence ID" value="NC_014365.1"/>
</dbReference>
<keyword evidence="14" id="KW-1185">Reference proteome</keyword>
<dbReference type="InterPro" id="IPR036220">
    <property type="entry name" value="UDP-Glc/GDP-Man_DH_C_sf"/>
</dbReference>
<keyword evidence="5 8" id="KW-0560">Oxidoreductase</keyword>
<dbReference type="SUPFAM" id="SSF48179">
    <property type="entry name" value="6-phosphogluconate dehydrogenase C-terminal domain-like"/>
    <property type="match status" value="1"/>
</dbReference>
<dbReference type="eggNOG" id="COG1004">
    <property type="taxonomic scope" value="Bacteria"/>
</dbReference>
<dbReference type="InterPro" id="IPR008927">
    <property type="entry name" value="6-PGluconate_DH-like_C_sf"/>
</dbReference>
<dbReference type="Pfam" id="PF03721">
    <property type="entry name" value="UDPG_MGDP_dh_N"/>
    <property type="match status" value="1"/>
</dbReference>
<evidence type="ECO:0000256" key="1">
    <source>
        <dbReference type="ARBA" id="ARBA00004701"/>
    </source>
</evidence>
<feature type="binding site" evidence="11">
    <location>
        <position position="121"/>
    </location>
    <ligand>
        <name>NAD(+)</name>
        <dbReference type="ChEBI" id="CHEBI:57540"/>
    </ligand>
</feature>
<dbReference type="Pfam" id="PF00984">
    <property type="entry name" value="UDPG_MGDP_dh"/>
    <property type="match status" value="1"/>
</dbReference>
<dbReference type="STRING" id="644282.Deba_2080"/>
<evidence type="ECO:0000256" key="3">
    <source>
        <dbReference type="ARBA" id="ARBA00012954"/>
    </source>
</evidence>
<dbReference type="Gene3D" id="1.20.5.100">
    <property type="entry name" value="Cytochrome c1, transmembrane anchor, C-terminal"/>
    <property type="match status" value="1"/>
</dbReference>
<dbReference type="SMART" id="SM00984">
    <property type="entry name" value="UDPG_MGDP_dh_C"/>
    <property type="match status" value="1"/>
</dbReference>
<sequence>MNICVVGVGYVGLVTGTCFAEFGLNVTCVDNDPKKIDMLLGGKVPIFEPGLEELVAKNTREGRLHFTTELDKGVANALVVFIAVGTPQGDDGAADLHYVWDVAQAIGQNMQDYKVVVTKSTVPVGTGKKVAEIIQRSQKRPIPFDVVSNPEFLREGSAIEDFMRPNRVVVGAASEQAKAIMKDLYAPLYLIETPFVITDVETAEMIKYASNAFLATKISFINEMANICELVGADVQVVAKGMGLDRRIGPKFLHAGPGYGGSCFPKDTEAIAHLAKENDYRFQIVEAVMEVNRRQRLVMADKVIKALGGQVAGKVIACLGLTFKPNTDDMREAPSLVILPTLMEMGATIRAYDPAGMEAAAPMLPGVEMRKNSYDAVEGADAMILMTEWNQFRNLDLARIKGLMRQPVICDLRNVYQPERLREAGFTYFSVGRR</sequence>
<dbReference type="PIRSF" id="PIRSF500134">
    <property type="entry name" value="UDPglc_DH_bac"/>
    <property type="match status" value="1"/>
</dbReference>
<evidence type="ECO:0000256" key="10">
    <source>
        <dbReference type="PIRSR" id="PIRSR500134-2"/>
    </source>
</evidence>
<feature type="binding site" evidence="11">
    <location>
        <position position="155"/>
    </location>
    <ligand>
        <name>NAD(+)</name>
        <dbReference type="ChEBI" id="CHEBI:57540"/>
    </ligand>
</feature>
<dbReference type="InterPro" id="IPR001732">
    <property type="entry name" value="UDP-Glc/GDP-Man_DH_N"/>
</dbReference>
<dbReference type="InterPro" id="IPR036291">
    <property type="entry name" value="NAD(P)-bd_dom_sf"/>
</dbReference>
<gene>
    <name evidence="13" type="ordered locus">Deba_2080</name>
</gene>
<evidence type="ECO:0000256" key="11">
    <source>
        <dbReference type="PIRSR" id="PIRSR500134-3"/>
    </source>
</evidence>
<dbReference type="AlphaFoldDB" id="E1QIC8"/>
<evidence type="ECO:0000256" key="2">
    <source>
        <dbReference type="ARBA" id="ARBA00006601"/>
    </source>
</evidence>
<dbReference type="EC" id="1.1.1.22" evidence="3 8"/>
<evidence type="ECO:0000256" key="4">
    <source>
        <dbReference type="ARBA" id="ARBA00015132"/>
    </source>
</evidence>
<dbReference type="KEGG" id="dbr:Deba_2080"/>
<dbReference type="GO" id="GO:0051287">
    <property type="term" value="F:NAD binding"/>
    <property type="evidence" value="ECO:0007669"/>
    <property type="project" value="InterPro"/>
</dbReference>
<evidence type="ECO:0000256" key="8">
    <source>
        <dbReference type="PIRNR" id="PIRNR000124"/>
    </source>
</evidence>
<feature type="binding site" evidence="10">
    <location>
        <position position="207"/>
    </location>
    <ligand>
        <name>substrate</name>
    </ligand>
</feature>
<feature type="binding site" evidence="10">
    <location>
        <position position="260"/>
    </location>
    <ligand>
        <name>substrate</name>
    </ligand>
</feature>
<evidence type="ECO:0000313" key="14">
    <source>
        <dbReference type="Proteomes" id="UP000009047"/>
    </source>
</evidence>
<dbReference type="GO" id="GO:0003979">
    <property type="term" value="F:UDP-glucose 6-dehydrogenase activity"/>
    <property type="evidence" value="ECO:0007669"/>
    <property type="project" value="UniProtKB-EC"/>
</dbReference>
<feature type="binding site" evidence="11">
    <location>
        <position position="266"/>
    </location>
    <ligand>
        <name>NAD(+)</name>
        <dbReference type="ChEBI" id="CHEBI:57540"/>
    </ligand>
</feature>
<dbReference type="Proteomes" id="UP000009047">
    <property type="component" value="Chromosome"/>
</dbReference>
<feature type="binding site" evidence="11">
    <location>
        <position position="331"/>
    </location>
    <ligand>
        <name>NAD(+)</name>
        <dbReference type="ChEBI" id="CHEBI:57540"/>
    </ligand>
</feature>
<feature type="binding site" evidence="10">
    <location>
        <begin position="152"/>
        <end position="155"/>
    </location>
    <ligand>
        <name>substrate</name>
    </ligand>
</feature>
<comment type="catalytic activity">
    <reaction evidence="7 8">
        <text>UDP-alpha-D-glucose + 2 NAD(+) + H2O = UDP-alpha-D-glucuronate + 2 NADH + 3 H(+)</text>
        <dbReference type="Rhea" id="RHEA:23596"/>
        <dbReference type="ChEBI" id="CHEBI:15377"/>
        <dbReference type="ChEBI" id="CHEBI:15378"/>
        <dbReference type="ChEBI" id="CHEBI:57540"/>
        <dbReference type="ChEBI" id="CHEBI:57945"/>
        <dbReference type="ChEBI" id="CHEBI:58052"/>
        <dbReference type="ChEBI" id="CHEBI:58885"/>
        <dbReference type="EC" id="1.1.1.22"/>
    </reaction>
</comment>
<dbReference type="UniPathway" id="UPA00038">
    <property type="reaction ID" value="UER00491"/>
</dbReference>
<accession>E1QIC8</accession>
<dbReference type="Gene3D" id="3.40.50.720">
    <property type="entry name" value="NAD(P)-binding Rossmann-like Domain"/>
    <property type="match status" value="2"/>
</dbReference>
<dbReference type="Pfam" id="PF03720">
    <property type="entry name" value="UDPG_MGDP_dh_C"/>
    <property type="match status" value="1"/>
</dbReference>
<evidence type="ECO:0000256" key="9">
    <source>
        <dbReference type="PIRSR" id="PIRSR500134-1"/>
    </source>
</evidence>
<evidence type="ECO:0000256" key="6">
    <source>
        <dbReference type="ARBA" id="ARBA00023027"/>
    </source>
</evidence>
<feature type="binding site" evidence="10">
    <location>
        <position position="324"/>
    </location>
    <ligand>
        <name>substrate</name>
    </ligand>
</feature>
<feature type="binding site" evidence="10">
    <location>
        <begin position="252"/>
        <end position="256"/>
    </location>
    <ligand>
        <name>substrate</name>
    </ligand>
</feature>
<dbReference type="SUPFAM" id="SSF51735">
    <property type="entry name" value="NAD(P)-binding Rossmann-fold domains"/>
    <property type="match status" value="1"/>
</dbReference>
<dbReference type="InterPro" id="IPR028357">
    <property type="entry name" value="UDPglc_DH_bac"/>
</dbReference>
<feature type="domain" description="UDP-glucose/GDP-mannose dehydrogenase C-terminal" evidence="12">
    <location>
        <begin position="317"/>
        <end position="418"/>
    </location>
</feature>
<dbReference type="HOGENOM" id="CLU_023810_1_2_7"/>
<feature type="binding site" evidence="11">
    <location>
        <position position="86"/>
    </location>
    <ligand>
        <name>NAD(+)</name>
        <dbReference type="ChEBI" id="CHEBI:57540"/>
    </ligand>
</feature>
<proteinExistence type="inferred from homology"/>
<name>E1QIC8_DESB2</name>
<dbReference type="InterPro" id="IPR017476">
    <property type="entry name" value="UDP-Glc/GDP-Man"/>
</dbReference>
<protein>
    <recommendedName>
        <fullName evidence="4 8">UDP-glucose 6-dehydrogenase</fullName>
        <ecNumber evidence="3 8">1.1.1.22</ecNumber>
    </recommendedName>
</protein>
<evidence type="ECO:0000313" key="13">
    <source>
        <dbReference type="EMBL" id="ADK85445.1"/>
    </source>
</evidence>
<dbReference type="GO" id="GO:0000271">
    <property type="term" value="P:polysaccharide biosynthetic process"/>
    <property type="evidence" value="ECO:0007669"/>
    <property type="project" value="InterPro"/>
</dbReference>
<comment type="similarity">
    <text evidence="2 8">Belongs to the UDP-glucose/GDP-mannose dehydrogenase family.</text>
</comment>
<organism evidence="13 14">
    <name type="scientific">Desulfarculus baarsii (strain ATCC 33931 / DSM 2075 / LMG 7858 / VKM B-1802 / 2st14)</name>
    <dbReference type="NCBI Taxonomy" id="644282"/>
    <lineage>
        <taxon>Bacteria</taxon>
        <taxon>Pseudomonadati</taxon>
        <taxon>Thermodesulfobacteriota</taxon>
        <taxon>Desulfarculia</taxon>
        <taxon>Desulfarculales</taxon>
        <taxon>Desulfarculaceae</taxon>
        <taxon>Desulfarculus</taxon>
    </lineage>
</organism>
<feature type="binding site" evidence="11">
    <location>
        <position position="30"/>
    </location>
    <ligand>
        <name>NAD(+)</name>
        <dbReference type="ChEBI" id="CHEBI:57540"/>
    </ligand>
</feature>
<feature type="active site" description="Nucleophile" evidence="9">
    <location>
        <position position="263"/>
    </location>
</feature>
<evidence type="ECO:0000259" key="12">
    <source>
        <dbReference type="SMART" id="SM00984"/>
    </source>
</evidence>
<dbReference type="InterPro" id="IPR014026">
    <property type="entry name" value="UDP-Glc/GDP-Man_DH_dimer"/>
</dbReference>
<dbReference type="PIRSF" id="PIRSF000124">
    <property type="entry name" value="UDPglc_GDPman_dh"/>
    <property type="match status" value="1"/>
</dbReference>
<reference evidence="13 14" key="1">
    <citation type="journal article" date="2010" name="Stand. Genomic Sci.">
        <title>Complete genome sequence of Desulfarculus baarsii type strain (2st14).</title>
        <authorList>
            <person name="Sun H."/>
            <person name="Spring S."/>
            <person name="Lapidus A."/>
            <person name="Davenport K."/>
            <person name="Del Rio T.G."/>
            <person name="Tice H."/>
            <person name="Nolan M."/>
            <person name="Copeland A."/>
            <person name="Cheng J.F."/>
            <person name="Lucas S."/>
            <person name="Tapia R."/>
            <person name="Goodwin L."/>
            <person name="Pitluck S."/>
            <person name="Ivanova N."/>
            <person name="Pagani I."/>
            <person name="Mavromatis K."/>
            <person name="Ovchinnikova G."/>
            <person name="Pati A."/>
            <person name="Chen A."/>
            <person name="Palaniappan K."/>
            <person name="Hauser L."/>
            <person name="Chang Y.J."/>
            <person name="Jeffries C.D."/>
            <person name="Detter J.C."/>
            <person name="Han C."/>
            <person name="Rohde M."/>
            <person name="Brambilla E."/>
            <person name="Goker M."/>
            <person name="Woyke T."/>
            <person name="Bristow J."/>
            <person name="Eisen J.A."/>
            <person name="Markowitz V."/>
            <person name="Hugenholtz P."/>
            <person name="Kyrpides N.C."/>
            <person name="Klenk H.P."/>
            <person name="Land M."/>
        </authorList>
    </citation>
    <scope>NUCLEOTIDE SEQUENCE [LARGE SCALE GENOMIC DNA]</scope>
    <source>
        <strain evidence="14">ATCC 33931 / DSM 2075 / LMG 7858 / VKM B-1802 / 2st14</strain>
    </source>
</reference>
<dbReference type="EMBL" id="CP002085">
    <property type="protein sequence ID" value="ADK85445.1"/>
    <property type="molecule type" value="Genomic_DNA"/>
</dbReference>
<dbReference type="InterPro" id="IPR014027">
    <property type="entry name" value="UDP-Glc/GDP-Man_DH_C"/>
</dbReference>
<feature type="binding site" evidence="11">
    <location>
        <position position="35"/>
    </location>
    <ligand>
        <name>NAD(+)</name>
        <dbReference type="ChEBI" id="CHEBI:57540"/>
    </ligand>
</feature>
<keyword evidence="6 8" id="KW-0520">NAD</keyword>
<dbReference type="OrthoDB" id="9803238at2"/>
<dbReference type="NCBIfam" id="TIGR03026">
    <property type="entry name" value="NDP-sugDHase"/>
    <property type="match status" value="1"/>
</dbReference>
<dbReference type="GO" id="GO:0006065">
    <property type="term" value="P:UDP-glucuronate biosynthetic process"/>
    <property type="evidence" value="ECO:0007669"/>
    <property type="project" value="UniProtKB-UniPathway"/>
</dbReference>
<comment type="pathway">
    <text evidence="1">Nucleotide-sugar biosynthesis; UDP-alpha-D-glucuronate biosynthesis; UDP-alpha-D-glucuronate from UDP-alpha-D-glucose: step 1/1.</text>
</comment>